<dbReference type="Pfam" id="PF00528">
    <property type="entry name" value="BPD_transp_1"/>
    <property type="match status" value="1"/>
</dbReference>
<dbReference type="AlphaFoldDB" id="I0K609"/>
<feature type="transmembrane region" description="Helical" evidence="7">
    <location>
        <begin position="165"/>
        <end position="188"/>
    </location>
</feature>
<dbReference type="STRING" id="1166018.FAES_1552"/>
<dbReference type="SUPFAM" id="SSF160964">
    <property type="entry name" value="MalF N-terminal region-like"/>
    <property type="match status" value="1"/>
</dbReference>
<evidence type="ECO:0000256" key="5">
    <source>
        <dbReference type="ARBA" id="ARBA00022989"/>
    </source>
</evidence>
<dbReference type="HOGENOM" id="CLU_016047_0_2_10"/>
<gene>
    <name evidence="9" type="primary">yurN</name>
    <name evidence="9" type="ORF">FAES_1552</name>
</gene>
<dbReference type="GO" id="GO:0005886">
    <property type="term" value="C:plasma membrane"/>
    <property type="evidence" value="ECO:0007669"/>
    <property type="project" value="UniProtKB-SubCell"/>
</dbReference>
<dbReference type="GO" id="GO:0055085">
    <property type="term" value="P:transmembrane transport"/>
    <property type="evidence" value="ECO:0007669"/>
    <property type="project" value="InterPro"/>
</dbReference>
<dbReference type="PANTHER" id="PTHR30193">
    <property type="entry name" value="ABC TRANSPORTER PERMEASE PROTEIN"/>
    <property type="match status" value="1"/>
</dbReference>
<dbReference type="CDD" id="cd06261">
    <property type="entry name" value="TM_PBP2"/>
    <property type="match status" value="1"/>
</dbReference>
<feature type="transmembrane region" description="Helical" evidence="7">
    <location>
        <begin position="113"/>
        <end position="134"/>
    </location>
</feature>
<keyword evidence="4 7" id="KW-0812">Transmembrane</keyword>
<evidence type="ECO:0000256" key="2">
    <source>
        <dbReference type="ARBA" id="ARBA00022448"/>
    </source>
</evidence>
<evidence type="ECO:0000256" key="1">
    <source>
        <dbReference type="ARBA" id="ARBA00004651"/>
    </source>
</evidence>
<name>I0K609_9BACT</name>
<evidence type="ECO:0000313" key="10">
    <source>
        <dbReference type="Proteomes" id="UP000011058"/>
    </source>
</evidence>
<feature type="transmembrane region" description="Helical" evidence="7">
    <location>
        <begin position="268"/>
        <end position="291"/>
    </location>
</feature>
<proteinExistence type="inferred from homology"/>
<protein>
    <submittedName>
        <fullName evidence="9">Putative ABC transporter permease protein yesP</fullName>
    </submittedName>
</protein>
<evidence type="ECO:0000259" key="8">
    <source>
        <dbReference type="PROSITE" id="PS50928"/>
    </source>
</evidence>
<evidence type="ECO:0000256" key="7">
    <source>
        <dbReference type="RuleBase" id="RU363032"/>
    </source>
</evidence>
<dbReference type="InterPro" id="IPR035906">
    <property type="entry name" value="MetI-like_sf"/>
</dbReference>
<reference evidence="9 10" key="1">
    <citation type="journal article" date="2012" name="J. Bacteriol.">
        <title>Genome Sequence of Fibrella aestuarina BUZ 2T, a Filamentous Marine Bacterium.</title>
        <authorList>
            <person name="Filippini M."/>
            <person name="Qi W."/>
            <person name="Blom J."/>
            <person name="Goesmann A."/>
            <person name="Smits T.H."/>
            <person name="Bagheri H.C."/>
        </authorList>
    </citation>
    <scope>NUCLEOTIDE SEQUENCE [LARGE SCALE GENOMIC DNA]</scope>
    <source>
        <strain evidence="10">BUZ 2T</strain>
    </source>
</reference>
<keyword evidence="2 7" id="KW-0813">Transport</keyword>
<evidence type="ECO:0000256" key="4">
    <source>
        <dbReference type="ARBA" id="ARBA00022692"/>
    </source>
</evidence>
<comment type="subcellular location">
    <subcellularLocation>
        <location evidence="1 7">Cell membrane</location>
        <topology evidence="1 7">Multi-pass membrane protein</topology>
    </subcellularLocation>
</comment>
<dbReference type="Proteomes" id="UP000011058">
    <property type="component" value="Chromosome"/>
</dbReference>
<dbReference type="eggNOG" id="COG1175">
    <property type="taxonomic scope" value="Bacteria"/>
</dbReference>
<feature type="transmembrane region" description="Helical" evidence="7">
    <location>
        <begin position="219"/>
        <end position="240"/>
    </location>
</feature>
<accession>I0K609</accession>
<keyword evidence="6 7" id="KW-0472">Membrane</keyword>
<dbReference type="SUPFAM" id="SSF161098">
    <property type="entry name" value="MetI-like"/>
    <property type="match status" value="1"/>
</dbReference>
<dbReference type="Gene3D" id="1.10.3720.10">
    <property type="entry name" value="MetI-like"/>
    <property type="match status" value="1"/>
</dbReference>
<dbReference type="PROSITE" id="PS50928">
    <property type="entry name" value="ABC_TM1"/>
    <property type="match status" value="1"/>
</dbReference>
<comment type="similarity">
    <text evidence="7">Belongs to the binding-protein-dependent transport system permease family.</text>
</comment>
<evidence type="ECO:0000256" key="6">
    <source>
        <dbReference type="ARBA" id="ARBA00023136"/>
    </source>
</evidence>
<dbReference type="PANTHER" id="PTHR30193:SF37">
    <property type="entry name" value="INNER MEMBRANE ABC TRANSPORTER PERMEASE PROTEIN YCJO"/>
    <property type="match status" value="1"/>
</dbReference>
<dbReference type="InterPro" id="IPR000515">
    <property type="entry name" value="MetI-like"/>
</dbReference>
<keyword evidence="5 7" id="KW-1133">Transmembrane helix</keyword>
<feature type="transmembrane region" description="Helical" evidence="7">
    <location>
        <begin position="79"/>
        <end position="101"/>
    </location>
</feature>
<keyword evidence="3" id="KW-1003">Cell membrane</keyword>
<sequence length="300" mass="34012">MSEASRALFRSFTLSLFMKRLVPYTLIAPYVLHLAVFVLFPVVFSVVLTFHSWNIISPMQYVGFDNYAHLLKDRLFWQALWNTIRFLLLHIPLQIVVALALAEMLNGPIRGRAFFRGAFFLPVIVSGVVVTILWQQLLGFNAGMINRLLTGIGIPKVPWLESPDVAMYSIALMATWKNVGLYVILFLVGLQTVPTQYYEAADLEGATPWQKFRYITLPMINPTLFMVVVLSTIGGFSLFIEPYIMTEGGPLNSTLSAVMYIYRQAFQYYHMGYSATLGFCFALLILAVVAIQKRYVETTD</sequence>
<keyword evidence="10" id="KW-1185">Reference proteome</keyword>
<dbReference type="EMBL" id="HE796683">
    <property type="protein sequence ID" value="CCG99562.1"/>
    <property type="molecule type" value="Genomic_DNA"/>
</dbReference>
<evidence type="ECO:0000256" key="3">
    <source>
        <dbReference type="ARBA" id="ARBA00022475"/>
    </source>
</evidence>
<feature type="domain" description="ABC transmembrane type-1" evidence="8">
    <location>
        <begin position="80"/>
        <end position="292"/>
    </location>
</feature>
<dbReference type="KEGG" id="fae:FAES_1552"/>
<organism evidence="9 10">
    <name type="scientific">Fibrella aestuarina BUZ 2</name>
    <dbReference type="NCBI Taxonomy" id="1166018"/>
    <lineage>
        <taxon>Bacteria</taxon>
        <taxon>Pseudomonadati</taxon>
        <taxon>Bacteroidota</taxon>
        <taxon>Cytophagia</taxon>
        <taxon>Cytophagales</taxon>
        <taxon>Spirosomataceae</taxon>
        <taxon>Fibrella</taxon>
    </lineage>
</organism>
<feature type="transmembrane region" description="Helical" evidence="7">
    <location>
        <begin position="21"/>
        <end position="50"/>
    </location>
</feature>
<dbReference type="InterPro" id="IPR051393">
    <property type="entry name" value="ABC_transporter_permease"/>
</dbReference>
<evidence type="ECO:0000313" key="9">
    <source>
        <dbReference type="EMBL" id="CCG99562.1"/>
    </source>
</evidence>